<gene>
    <name evidence="1" type="ORF">GCM10022210_02700</name>
</gene>
<name>A0ABP7P550_9SPHI</name>
<organism evidence="1 2">
    <name type="scientific">Mucilaginibacter dorajii</name>
    <dbReference type="NCBI Taxonomy" id="692994"/>
    <lineage>
        <taxon>Bacteria</taxon>
        <taxon>Pseudomonadati</taxon>
        <taxon>Bacteroidota</taxon>
        <taxon>Sphingobacteriia</taxon>
        <taxon>Sphingobacteriales</taxon>
        <taxon>Sphingobacteriaceae</taxon>
        <taxon>Mucilaginibacter</taxon>
    </lineage>
</organism>
<evidence type="ECO:0000313" key="1">
    <source>
        <dbReference type="EMBL" id="GAA3958787.1"/>
    </source>
</evidence>
<reference evidence="2" key="1">
    <citation type="journal article" date="2019" name="Int. J. Syst. Evol. Microbiol.">
        <title>The Global Catalogue of Microorganisms (GCM) 10K type strain sequencing project: providing services to taxonomists for standard genome sequencing and annotation.</title>
        <authorList>
            <consortium name="The Broad Institute Genomics Platform"/>
            <consortium name="The Broad Institute Genome Sequencing Center for Infectious Disease"/>
            <person name="Wu L."/>
            <person name="Ma J."/>
        </authorList>
    </citation>
    <scope>NUCLEOTIDE SEQUENCE [LARGE SCALE GENOMIC DNA]</scope>
    <source>
        <strain evidence="2">JCM 16601</strain>
    </source>
</reference>
<dbReference type="Proteomes" id="UP001500742">
    <property type="component" value="Unassembled WGS sequence"/>
</dbReference>
<dbReference type="RefSeq" id="WP_259090445.1">
    <property type="nucleotide sequence ID" value="NZ_BAAAZC010000004.1"/>
</dbReference>
<keyword evidence="2" id="KW-1185">Reference proteome</keyword>
<protein>
    <submittedName>
        <fullName evidence="1">Uncharacterized protein</fullName>
    </submittedName>
</protein>
<dbReference type="EMBL" id="BAAAZC010000004">
    <property type="protein sequence ID" value="GAA3958787.1"/>
    <property type="molecule type" value="Genomic_DNA"/>
</dbReference>
<accession>A0ABP7P550</accession>
<evidence type="ECO:0000313" key="2">
    <source>
        <dbReference type="Proteomes" id="UP001500742"/>
    </source>
</evidence>
<comment type="caution">
    <text evidence="1">The sequence shown here is derived from an EMBL/GenBank/DDBJ whole genome shotgun (WGS) entry which is preliminary data.</text>
</comment>
<sequence length="161" mass="19224">MASIYQLEKNIFTEADFDQMSWHDCHIHSFSFNDNFELLMDIDYLFEWVYPKKGSKYYKFWIAPCTLIFENVYDVEFELEHKQPIIEYIERANPQTPKNEEYIGKEFEYDWDIVMINGEMTFTSVGFKQYVRQQPIFLGTQKLELETRGGISFDTVSSPQG</sequence>
<proteinExistence type="predicted"/>